<evidence type="ECO:0000256" key="9">
    <source>
        <dbReference type="ARBA" id="ARBA00022842"/>
    </source>
</evidence>
<evidence type="ECO:0000256" key="8">
    <source>
        <dbReference type="ARBA" id="ARBA00022840"/>
    </source>
</evidence>
<keyword evidence="8 12" id="KW-0067">ATP-binding</keyword>
<keyword evidence="7 12" id="KW-0418">Kinase</keyword>
<dbReference type="EMBL" id="JANQBD010000016">
    <property type="protein sequence ID" value="MCR8633844.1"/>
    <property type="molecule type" value="Genomic_DNA"/>
</dbReference>
<dbReference type="CDD" id="cd01174">
    <property type="entry name" value="ribokinase"/>
    <property type="match status" value="1"/>
</dbReference>
<comment type="subunit">
    <text evidence="12">Homodimer.</text>
</comment>
<protein>
    <recommendedName>
        <fullName evidence="3 12">Ribokinase</fullName>
        <shortName evidence="12">RK</shortName>
        <ecNumber evidence="2 12">2.7.1.15</ecNumber>
    </recommendedName>
</protein>
<dbReference type="EC" id="2.7.1.15" evidence="2 12"/>
<dbReference type="RefSeq" id="WP_258215409.1">
    <property type="nucleotide sequence ID" value="NZ_JANQBD010000016.1"/>
</dbReference>
<keyword evidence="12" id="KW-0963">Cytoplasm</keyword>
<comment type="similarity">
    <text evidence="12">Belongs to the carbohydrate kinase PfkB family. Ribokinase subfamily.</text>
</comment>
<keyword evidence="11 12" id="KW-0119">Carbohydrate metabolism</keyword>
<feature type="binding site" evidence="12">
    <location>
        <begin position="224"/>
        <end position="229"/>
    </location>
    <ligand>
        <name>ATP</name>
        <dbReference type="ChEBI" id="CHEBI:30616"/>
    </ligand>
</feature>
<evidence type="ECO:0000313" key="14">
    <source>
        <dbReference type="EMBL" id="MCR8633844.1"/>
    </source>
</evidence>
<evidence type="ECO:0000256" key="7">
    <source>
        <dbReference type="ARBA" id="ARBA00022777"/>
    </source>
</evidence>
<comment type="cofactor">
    <cofactor evidence="12">
        <name>Mg(2+)</name>
        <dbReference type="ChEBI" id="CHEBI:18420"/>
    </cofactor>
    <text evidence="12">Requires a divalent cation, most likely magnesium in vivo, as an electrophilic catalyst to aid phosphoryl group transfer. It is the chelate of the metal and the nucleotide that is the actual substrate.</text>
</comment>
<sequence>MSLISILVAGSINMDIVSYVYKHAVPGETVQALRTEHHAGGKGANQAMAAMRSGASVTMIGAVGNDATGKSLLQELQQGGFSTGHICEKVGLSGMAFITVDKAGENQIVLSSGANAELTIQDLEMAFSDTAAFHGVRMLLLQNEIPWELNAYLIQTARRLGINTVFNPAPALNITPEMLRQLNTLILNETEIAAITNRQIDSYVQAEEAVKEIAALGVNEVILTMGGEGSLYYNGEGRLIRTKAFSVPTVDTTAAGDTFIGAFAAASCTDMEVEERLRFATAAAALTVSRQGAQISIPLRSETVDFLSSTAF</sequence>
<keyword evidence="5 12" id="KW-0479">Metal-binding</keyword>
<evidence type="ECO:0000256" key="11">
    <source>
        <dbReference type="ARBA" id="ARBA00023277"/>
    </source>
</evidence>
<organism evidence="14 15">
    <name type="scientific">Paenibacillus radicis</name>
    <name type="common">ex Xue et al. 2023</name>
    <dbReference type="NCBI Taxonomy" id="2972489"/>
    <lineage>
        <taxon>Bacteria</taxon>
        <taxon>Bacillati</taxon>
        <taxon>Bacillota</taxon>
        <taxon>Bacilli</taxon>
        <taxon>Bacillales</taxon>
        <taxon>Paenibacillaceae</taxon>
        <taxon>Paenibacillus</taxon>
    </lineage>
</organism>
<keyword evidence="6 12" id="KW-0547">Nucleotide-binding</keyword>
<evidence type="ECO:0000259" key="13">
    <source>
        <dbReference type="Pfam" id="PF00294"/>
    </source>
</evidence>
<feature type="binding site" evidence="12">
    <location>
        <position position="251"/>
    </location>
    <ligand>
        <name>K(+)</name>
        <dbReference type="ChEBI" id="CHEBI:29103"/>
    </ligand>
</feature>
<comment type="catalytic activity">
    <reaction evidence="12">
        <text>D-ribose + ATP = D-ribose 5-phosphate + ADP + H(+)</text>
        <dbReference type="Rhea" id="RHEA:13697"/>
        <dbReference type="ChEBI" id="CHEBI:15378"/>
        <dbReference type="ChEBI" id="CHEBI:30616"/>
        <dbReference type="ChEBI" id="CHEBI:47013"/>
        <dbReference type="ChEBI" id="CHEBI:78346"/>
        <dbReference type="ChEBI" id="CHEBI:456216"/>
        <dbReference type="EC" id="2.7.1.15"/>
    </reaction>
</comment>
<dbReference type="InterPro" id="IPR002139">
    <property type="entry name" value="Ribo/fructo_kinase"/>
</dbReference>
<evidence type="ECO:0000256" key="5">
    <source>
        <dbReference type="ARBA" id="ARBA00022723"/>
    </source>
</evidence>
<feature type="binding site" evidence="12">
    <location>
        <begin position="13"/>
        <end position="15"/>
    </location>
    <ligand>
        <name>substrate</name>
    </ligand>
</feature>
<feature type="binding site" evidence="12">
    <location>
        <position position="188"/>
    </location>
    <ligand>
        <name>ATP</name>
        <dbReference type="ChEBI" id="CHEBI:30616"/>
    </ligand>
</feature>
<feature type="binding site" evidence="12">
    <location>
        <position position="290"/>
    </location>
    <ligand>
        <name>K(+)</name>
        <dbReference type="ChEBI" id="CHEBI:29103"/>
    </ligand>
</feature>
<evidence type="ECO:0000256" key="1">
    <source>
        <dbReference type="ARBA" id="ARBA00005380"/>
    </source>
</evidence>
<comment type="function">
    <text evidence="12">Catalyzes the phosphorylation of ribose at O-5 in a reaction requiring ATP and magnesium. The resulting D-ribose-5-phosphate can then be used either for sythesis of nucleotides, histidine, and tryptophan, or as a component of the pentose phosphate pathway.</text>
</comment>
<evidence type="ECO:0000256" key="10">
    <source>
        <dbReference type="ARBA" id="ARBA00022958"/>
    </source>
</evidence>
<dbReference type="PANTHER" id="PTHR10584:SF166">
    <property type="entry name" value="RIBOKINASE"/>
    <property type="match status" value="1"/>
</dbReference>
<evidence type="ECO:0000256" key="12">
    <source>
        <dbReference type="HAMAP-Rule" id="MF_01987"/>
    </source>
</evidence>
<name>A0ABT1YKY1_9BACL</name>
<feature type="binding site" evidence="12">
    <location>
        <position position="287"/>
    </location>
    <ligand>
        <name>K(+)</name>
        <dbReference type="ChEBI" id="CHEBI:29103"/>
    </ligand>
</feature>
<dbReference type="HAMAP" id="MF_01987">
    <property type="entry name" value="Ribokinase"/>
    <property type="match status" value="1"/>
</dbReference>
<feature type="binding site" evidence="12">
    <location>
        <position position="257"/>
    </location>
    <ligand>
        <name>substrate</name>
    </ligand>
</feature>
<feature type="binding site" evidence="12">
    <location>
        <position position="144"/>
    </location>
    <ligand>
        <name>substrate</name>
    </ligand>
</feature>
<dbReference type="InterPro" id="IPR011877">
    <property type="entry name" value="Ribokinase"/>
</dbReference>
<feature type="domain" description="Carbohydrate kinase PfkB" evidence="13">
    <location>
        <begin position="5"/>
        <end position="298"/>
    </location>
</feature>
<dbReference type="Proteomes" id="UP001300012">
    <property type="component" value="Unassembled WGS sequence"/>
</dbReference>
<dbReference type="InterPro" id="IPR002173">
    <property type="entry name" value="Carboh/pur_kinase_PfkB_CS"/>
</dbReference>
<dbReference type="Pfam" id="PF00294">
    <property type="entry name" value="PfkB"/>
    <property type="match status" value="1"/>
</dbReference>
<dbReference type="InterPro" id="IPR029056">
    <property type="entry name" value="Ribokinase-like"/>
</dbReference>
<comment type="pathway">
    <text evidence="12">Carbohydrate metabolism; D-ribose degradation; D-ribose 5-phosphate from beta-D-ribopyranose: step 2/2.</text>
</comment>
<keyword evidence="9 12" id="KW-0460">Magnesium</keyword>
<comment type="caution">
    <text evidence="14">The sequence shown here is derived from an EMBL/GenBank/DDBJ whole genome shotgun (WGS) entry which is preliminary data.</text>
</comment>
<feature type="active site" description="Proton acceptor" evidence="12">
    <location>
        <position position="257"/>
    </location>
</feature>
<feature type="binding site" evidence="12">
    <location>
        <begin position="256"/>
        <end position="257"/>
    </location>
    <ligand>
        <name>ATP</name>
        <dbReference type="ChEBI" id="CHEBI:30616"/>
    </ligand>
</feature>
<feature type="binding site" evidence="12">
    <location>
        <position position="292"/>
    </location>
    <ligand>
        <name>K(+)</name>
        <dbReference type="ChEBI" id="CHEBI:29103"/>
    </ligand>
</feature>
<feature type="binding site" evidence="12">
    <location>
        <begin position="41"/>
        <end position="45"/>
    </location>
    <ligand>
        <name>substrate</name>
    </ligand>
</feature>
<evidence type="ECO:0000256" key="2">
    <source>
        <dbReference type="ARBA" id="ARBA00012035"/>
    </source>
</evidence>
<comment type="subcellular location">
    <subcellularLocation>
        <location evidence="12">Cytoplasm</location>
    </subcellularLocation>
</comment>
<gene>
    <name evidence="12" type="primary">rbsK</name>
    <name evidence="14" type="ORF">NV381_21895</name>
</gene>
<evidence type="ECO:0000256" key="6">
    <source>
        <dbReference type="ARBA" id="ARBA00022741"/>
    </source>
</evidence>
<comment type="activity regulation">
    <text evidence="12">Activated by a monovalent cation that binds near, but not in, the active site. The most likely occupant of the site in vivo is potassium. Ion binding induces a conformational change that may alter substrate affinity.</text>
</comment>
<feature type="binding site" evidence="12">
    <location>
        <position position="296"/>
    </location>
    <ligand>
        <name>K(+)</name>
        <dbReference type="ChEBI" id="CHEBI:29103"/>
    </ligand>
</feature>
<dbReference type="PRINTS" id="PR00990">
    <property type="entry name" value="RIBOKINASE"/>
</dbReference>
<keyword evidence="15" id="KW-1185">Reference proteome</keyword>
<evidence type="ECO:0000256" key="3">
    <source>
        <dbReference type="ARBA" id="ARBA00016943"/>
    </source>
</evidence>
<keyword evidence="4 12" id="KW-0808">Transferase</keyword>
<dbReference type="PROSITE" id="PS00584">
    <property type="entry name" value="PFKB_KINASES_2"/>
    <property type="match status" value="1"/>
</dbReference>
<comment type="caution">
    <text evidence="12">Lacks conserved residue(s) required for the propagation of feature annotation.</text>
</comment>
<dbReference type="SUPFAM" id="SSF53613">
    <property type="entry name" value="Ribokinase-like"/>
    <property type="match status" value="1"/>
</dbReference>
<dbReference type="PANTHER" id="PTHR10584">
    <property type="entry name" value="SUGAR KINASE"/>
    <property type="match status" value="1"/>
</dbReference>
<accession>A0ABT1YKY1</accession>
<feature type="binding site" evidence="12">
    <location>
        <position position="253"/>
    </location>
    <ligand>
        <name>K(+)</name>
        <dbReference type="ChEBI" id="CHEBI:29103"/>
    </ligand>
</feature>
<evidence type="ECO:0000256" key="4">
    <source>
        <dbReference type="ARBA" id="ARBA00022679"/>
    </source>
</evidence>
<dbReference type="Gene3D" id="3.40.1190.20">
    <property type="match status" value="1"/>
</dbReference>
<evidence type="ECO:0000313" key="15">
    <source>
        <dbReference type="Proteomes" id="UP001300012"/>
    </source>
</evidence>
<reference evidence="14 15" key="1">
    <citation type="submission" date="2022-08" db="EMBL/GenBank/DDBJ databases">
        <title>Paenibacillus endoradicis sp. nov., Paenibacillus radicibacter sp. nov and Paenibacillus pararadicis sp. nov., three cold-adapted plant growth-promoting bacteria isolated from root of Larix gmelinii in Great Khingan.</title>
        <authorList>
            <person name="Xue H."/>
        </authorList>
    </citation>
    <scope>NUCLEOTIDE SEQUENCE [LARGE SCALE GENOMIC DNA]</scope>
    <source>
        <strain evidence="14 15">N5-1-1-5</strain>
    </source>
</reference>
<keyword evidence="10 12" id="KW-0630">Potassium</keyword>
<proteinExistence type="inferred from homology"/>
<dbReference type="InterPro" id="IPR011611">
    <property type="entry name" value="PfkB_dom"/>
</dbReference>
<comment type="similarity">
    <text evidence="1">Belongs to the carbohydrate kinase pfkB family.</text>
</comment>